<proteinExistence type="predicted"/>
<organism evidence="1 2">
    <name type="scientific">Leeuwenhoekiella parthenopeia</name>
    <dbReference type="NCBI Taxonomy" id="2890320"/>
    <lineage>
        <taxon>Bacteria</taxon>
        <taxon>Pseudomonadati</taxon>
        <taxon>Bacteroidota</taxon>
        <taxon>Flavobacteriia</taxon>
        <taxon>Flavobacteriales</taxon>
        <taxon>Flavobacteriaceae</taxon>
        <taxon>Leeuwenhoekiella</taxon>
    </lineage>
</organism>
<comment type="caution">
    <text evidence="1">The sequence shown here is derived from an EMBL/GenBank/DDBJ whole genome shotgun (WGS) entry which is preliminary data.</text>
</comment>
<reference evidence="1 2" key="1">
    <citation type="submission" date="2021-11" db="EMBL/GenBank/DDBJ databases">
        <title>Seasonal and diel survey of microbial diversity of the Tyrrhenian coast.</title>
        <authorList>
            <person name="Gattoni G."/>
            <person name="Corral P."/>
        </authorList>
    </citation>
    <scope>NUCLEOTIDE SEQUENCE [LARGE SCALE GENOMIC DNA]</scope>
    <source>
        <strain evidence="1 2">Mr9</strain>
    </source>
</reference>
<name>A0ABS8GY87_9FLAO</name>
<dbReference type="RefSeq" id="WP_228231528.1">
    <property type="nucleotide sequence ID" value="NZ_JAJGMW010000030.1"/>
</dbReference>
<protein>
    <recommendedName>
        <fullName evidence="3">Lipoprotein</fullName>
    </recommendedName>
</protein>
<accession>A0ABS8GY87</accession>
<keyword evidence="2" id="KW-1185">Reference proteome</keyword>
<dbReference type="EMBL" id="JAJGMW010000030">
    <property type="protein sequence ID" value="MCC4214468.1"/>
    <property type="molecule type" value="Genomic_DNA"/>
</dbReference>
<sequence length="135" mass="15710">MKYTYQLLILIIFYSCDPAVGNKFVIQNNTESRLKVESILNFGYRNYNEKDSIHTVILNPNTQSQIIEYYEIGTARDKGNAFLEGLDTIVITSEYGTLIKNIDDRKNWEFKVLKSGLFATHEVEYKLILTDRDLE</sequence>
<dbReference type="Proteomes" id="UP001197770">
    <property type="component" value="Unassembled WGS sequence"/>
</dbReference>
<evidence type="ECO:0000313" key="2">
    <source>
        <dbReference type="Proteomes" id="UP001197770"/>
    </source>
</evidence>
<gene>
    <name evidence="1" type="ORF">LLW17_17220</name>
</gene>
<evidence type="ECO:0008006" key="3">
    <source>
        <dbReference type="Google" id="ProtNLM"/>
    </source>
</evidence>
<evidence type="ECO:0000313" key="1">
    <source>
        <dbReference type="EMBL" id="MCC4214468.1"/>
    </source>
</evidence>
<dbReference type="PROSITE" id="PS51257">
    <property type="entry name" value="PROKAR_LIPOPROTEIN"/>
    <property type="match status" value="1"/>
</dbReference>